<name>A0A316AHG2_9BACT</name>
<dbReference type="AlphaFoldDB" id="A0A316AHG2"/>
<dbReference type="SUPFAM" id="SSF51206">
    <property type="entry name" value="cAMP-binding domain-like"/>
    <property type="match status" value="1"/>
</dbReference>
<dbReference type="Proteomes" id="UP000245880">
    <property type="component" value="Unassembled WGS sequence"/>
</dbReference>
<dbReference type="EMBL" id="QGDT01000008">
    <property type="protein sequence ID" value="PWJ57175.1"/>
    <property type="molecule type" value="Genomic_DNA"/>
</dbReference>
<dbReference type="RefSeq" id="WP_146202290.1">
    <property type="nucleotide sequence ID" value="NZ_QGDT01000008.1"/>
</dbReference>
<keyword evidence="3" id="KW-1185">Reference proteome</keyword>
<dbReference type="SMART" id="SM00100">
    <property type="entry name" value="cNMP"/>
    <property type="match status" value="1"/>
</dbReference>
<proteinExistence type="predicted"/>
<dbReference type="OrthoDB" id="680421at2"/>
<evidence type="ECO:0000313" key="3">
    <source>
        <dbReference type="Proteomes" id="UP000245880"/>
    </source>
</evidence>
<dbReference type="Gene3D" id="2.60.120.10">
    <property type="entry name" value="Jelly Rolls"/>
    <property type="match status" value="1"/>
</dbReference>
<dbReference type="InterPro" id="IPR018490">
    <property type="entry name" value="cNMP-bd_dom_sf"/>
</dbReference>
<gene>
    <name evidence="2" type="ORF">CLV98_10895</name>
</gene>
<feature type="domain" description="Cyclic nucleotide-binding" evidence="1">
    <location>
        <begin position="10"/>
        <end position="142"/>
    </location>
</feature>
<accession>A0A316AHG2</accession>
<reference evidence="2 3" key="1">
    <citation type="submission" date="2018-03" db="EMBL/GenBank/DDBJ databases">
        <title>Genomic Encyclopedia of Archaeal and Bacterial Type Strains, Phase II (KMG-II): from individual species to whole genera.</title>
        <authorList>
            <person name="Goeker M."/>
        </authorList>
    </citation>
    <scope>NUCLEOTIDE SEQUENCE [LARGE SCALE GENOMIC DNA]</scope>
    <source>
        <strain evidence="2 3">DSM 100346</strain>
    </source>
</reference>
<dbReference type="InterPro" id="IPR000595">
    <property type="entry name" value="cNMP-bd_dom"/>
</dbReference>
<organism evidence="2 3">
    <name type="scientific">Dyadobacter jejuensis</name>
    <dbReference type="NCBI Taxonomy" id="1082580"/>
    <lineage>
        <taxon>Bacteria</taxon>
        <taxon>Pseudomonadati</taxon>
        <taxon>Bacteroidota</taxon>
        <taxon>Cytophagia</taxon>
        <taxon>Cytophagales</taxon>
        <taxon>Spirosomataceae</taxon>
        <taxon>Dyadobacter</taxon>
    </lineage>
</organism>
<protein>
    <submittedName>
        <fullName evidence="2">CRP-like cAMP-binding protein</fullName>
    </submittedName>
</protein>
<comment type="caution">
    <text evidence="2">The sequence shown here is derived from an EMBL/GenBank/DDBJ whole genome shotgun (WGS) entry which is preliminary data.</text>
</comment>
<evidence type="ECO:0000259" key="1">
    <source>
        <dbReference type="SMART" id="SM00100"/>
    </source>
</evidence>
<sequence length="212" mass="24332">METLLQQLMHLTRLDKSKVEPIMSYMKPIKVPAKKTLLKPDAISNTVWFVGNGVLRAYHTIQEEKRMSELKSGEFLEREITSWIVAEGGFLTDIRSFLHQTPATSYIETLEPSKLYRLCFEDYLSIHRAHPDIARVLFENTMIMADLRVKMCCFRNPMNRLRMFEKMYPGMSGRISVALQASYLNVDPATLSRLRGKAMMEASASDMPITSS</sequence>
<evidence type="ECO:0000313" key="2">
    <source>
        <dbReference type="EMBL" id="PWJ57175.1"/>
    </source>
</evidence>
<dbReference type="InterPro" id="IPR014710">
    <property type="entry name" value="RmlC-like_jellyroll"/>
</dbReference>